<evidence type="ECO:0000259" key="1">
    <source>
        <dbReference type="Pfam" id="PF01266"/>
    </source>
</evidence>
<dbReference type="PANTHER" id="PTHR13847">
    <property type="entry name" value="SARCOSINE DEHYDROGENASE-RELATED"/>
    <property type="match status" value="1"/>
</dbReference>
<gene>
    <name evidence="2" type="ORF">ESP70_015110</name>
</gene>
<protein>
    <submittedName>
        <fullName evidence="2">FAD-dependent oxidoreductase</fullName>
    </submittedName>
</protein>
<evidence type="ECO:0000313" key="2">
    <source>
        <dbReference type="EMBL" id="KAA1395484.1"/>
    </source>
</evidence>
<dbReference type="GO" id="GO:0005737">
    <property type="term" value="C:cytoplasm"/>
    <property type="evidence" value="ECO:0007669"/>
    <property type="project" value="TreeGrafter"/>
</dbReference>
<name>A0A5M4FAW4_9ACTN</name>
<comment type="caution">
    <text evidence="2">The sequence shown here is derived from an EMBL/GenBank/DDBJ whole genome shotgun (WGS) entry which is preliminary data.</text>
</comment>
<dbReference type="SUPFAM" id="SSF51905">
    <property type="entry name" value="FAD/NAD(P)-binding domain"/>
    <property type="match status" value="1"/>
</dbReference>
<dbReference type="InterPro" id="IPR036188">
    <property type="entry name" value="FAD/NAD-bd_sf"/>
</dbReference>
<reference evidence="2" key="1">
    <citation type="submission" date="2019-09" db="EMBL/GenBank/DDBJ databases">
        <authorList>
            <person name="Li J."/>
        </authorList>
    </citation>
    <scope>NUCLEOTIDE SEQUENCE [LARGE SCALE GENOMIC DNA]</scope>
    <source>
        <strain evidence="2">JCM 14732</strain>
    </source>
</reference>
<accession>A0A5M4FAW4</accession>
<dbReference type="Gene3D" id="3.50.50.60">
    <property type="entry name" value="FAD/NAD(P)-binding domain"/>
    <property type="match status" value="1"/>
</dbReference>
<dbReference type="Pfam" id="PF01266">
    <property type="entry name" value="DAO"/>
    <property type="match status" value="1"/>
</dbReference>
<dbReference type="PANTHER" id="PTHR13847:SF285">
    <property type="entry name" value="FAD DEPENDENT OXIDOREDUCTASE DOMAIN-CONTAINING PROTEIN"/>
    <property type="match status" value="1"/>
</dbReference>
<sequence length="457" mass="49567">MINGGVSFWWQQVGIPEPRPGLDGDLDCDVCIVGAGLTGLWTAYYLSALDPDLDIVVLEAEFAGFGASGRNGGWLSAELSGSKERYAATHGREGVQALVSSMESAVDEVIEVCRSEEIVADIVKRGVLYVARSAAQLKRMHEGLLSDRAWGIGEGHQRELTAAEVGDRLRVEGALGATFSPHCARVQPAKLVAGVAAAVERRGVRILEQTRATSIEPGVVTTERGRVRAGRILRCLEGYTAGIRGQRRTWLPMNSAMIVTEPLSDAVWDEIGWRGAELLGDHANAYCYAQQTADGRIALGGRGIPYRFGSATDVDGRTQDWTVESLTGILHGMFPAVREARIDHAWCGVLGVPRDWCASVTFDASTGLGWAGGYVGSGLTTTNLAGQTLADLVLGRDSDLVRLPWVNRDVRRWEPEPLRWLGVRAMYGLYREADRRESNGLARPSRLARIGDKLTGR</sequence>
<dbReference type="OrthoDB" id="9805852at2"/>
<organism evidence="2 3">
    <name type="scientific">Aeromicrobium ginsengisoli</name>
    <dbReference type="NCBI Taxonomy" id="363867"/>
    <lineage>
        <taxon>Bacteria</taxon>
        <taxon>Bacillati</taxon>
        <taxon>Actinomycetota</taxon>
        <taxon>Actinomycetes</taxon>
        <taxon>Propionibacteriales</taxon>
        <taxon>Nocardioidaceae</taxon>
        <taxon>Aeromicrobium</taxon>
    </lineage>
</organism>
<evidence type="ECO:0000313" key="3">
    <source>
        <dbReference type="Proteomes" id="UP000380867"/>
    </source>
</evidence>
<dbReference type="Proteomes" id="UP000380867">
    <property type="component" value="Unassembled WGS sequence"/>
</dbReference>
<dbReference type="RefSeq" id="WP_149690149.1">
    <property type="nucleotide sequence ID" value="NZ_SDPQ02000003.1"/>
</dbReference>
<dbReference type="InterPro" id="IPR006076">
    <property type="entry name" value="FAD-dep_OxRdtase"/>
</dbReference>
<dbReference type="AlphaFoldDB" id="A0A5M4FAW4"/>
<dbReference type="EMBL" id="SDPQ02000003">
    <property type="protein sequence ID" value="KAA1395484.1"/>
    <property type="molecule type" value="Genomic_DNA"/>
</dbReference>
<dbReference type="Gene3D" id="3.30.9.10">
    <property type="entry name" value="D-Amino Acid Oxidase, subunit A, domain 2"/>
    <property type="match status" value="1"/>
</dbReference>
<proteinExistence type="predicted"/>
<feature type="domain" description="FAD dependent oxidoreductase" evidence="1">
    <location>
        <begin position="29"/>
        <end position="392"/>
    </location>
</feature>
<keyword evidence="3" id="KW-1185">Reference proteome</keyword>